<proteinExistence type="predicted"/>
<dbReference type="EMBL" id="JBBBZM010000353">
    <property type="protein sequence ID" value="KAL0630875.1"/>
    <property type="molecule type" value="Genomic_DNA"/>
</dbReference>
<name>A0ABR3G4L2_9PEZI</name>
<dbReference type="Proteomes" id="UP001447188">
    <property type="component" value="Unassembled WGS sequence"/>
</dbReference>
<evidence type="ECO:0000313" key="2">
    <source>
        <dbReference type="EMBL" id="KAL0630875.1"/>
    </source>
</evidence>
<protein>
    <submittedName>
        <fullName evidence="2">Uncharacterized protein</fullName>
    </submittedName>
</protein>
<feature type="region of interest" description="Disordered" evidence="1">
    <location>
        <begin position="821"/>
        <end position="853"/>
    </location>
</feature>
<feature type="region of interest" description="Disordered" evidence="1">
    <location>
        <begin position="381"/>
        <end position="407"/>
    </location>
</feature>
<comment type="caution">
    <text evidence="2">The sequence shown here is derived from an EMBL/GenBank/DDBJ whole genome shotgun (WGS) entry which is preliminary data.</text>
</comment>
<sequence length="903" mass="97471">MSSTMTDTVSGVEIPPIQISLDGNKAIPSIMRVLPAVEKIITVIVSRDGITKVTETLRKYGDRFDYLVLGHAGNVKSWKLLKSTISTIGFEIVDLGIDEEVINILLRKAVKKVFSRHSYGFAKAAGPSVATSGHSSRASVDGRTPTPSGRRSAGIQVQATEAMAPKSPTNRRTPIAGAAQNTCKGTGGIENVDTQKGGETVEEKPTPTVYSSQRSREIKRWMARILGGQTENTREEPAPVEVVVDGSRAKAPVEVVVDGGRTKVKFAAEAMEEWLEGALAATAGVSCPSMGVPDQKLWFGKDSHSLKRKSDMIGDKVKAAITSIENLMSSRFRKKIKIARVGEGEIKPTTSNTKIEEEKPTIDKNITTEVNTPPTPAIEIVVNTPPPPPEIQAPSPPTSSSKSDKKSILTGSIVSPAVENTRPMFTTKSSRVLDNNVFAPFAVTEVSGNPQRNLLTTRRKIVETKRDENQLPMFMTKSSHVLDNNVLSPVAKAEVRAGASKSYLPTIRRKNTPTTQKYMSPTFATKSSNICDKNVLSPTTSMATKLNNNTSTIRTKGKGRADYIPTTPTVKSSTPIKNVLTSVVENMTTSDTPTSTKSSTRINSVSTPAVKKVVAAVIADPSEQSIRGKISSKIPMKHIPTTPKNTSTIRNNIGTSTVEKESISIPGQSVSGKASSKISMTRRPLANKNNNAAINKILTPNTENKVGQTSGVNFTPIKVKPTADVTLNTPIENEVKSAFKHQPISTVRKVIPAPAAAIRVSPRKYKSVRETTTPPAESVFTPTPKKKITSPIRGQSTPTVSYVESIVSPMTATKVIPTTRKNSFPASDKKVKNEKVIPTTETSPSKSTRSPAVGGIKAWPLKQTPSLYPRKGRCLDAAQETPSTLTKKRPVEIRPVRRILFFN</sequence>
<feature type="compositionally biased region" description="Polar residues" evidence="1">
    <location>
        <begin position="839"/>
        <end position="850"/>
    </location>
</feature>
<accession>A0ABR3G4L2</accession>
<feature type="compositionally biased region" description="Pro residues" evidence="1">
    <location>
        <begin position="384"/>
        <end position="397"/>
    </location>
</feature>
<organism evidence="2 3">
    <name type="scientific">Discina gigas</name>
    <dbReference type="NCBI Taxonomy" id="1032678"/>
    <lineage>
        <taxon>Eukaryota</taxon>
        <taxon>Fungi</taxon>
        <taxon>Dikarya</taxon>
        <taxon>Ascomycota</taxon>
        <taxon>Pezizomycotina</taxon>
        <taxon>Pezizomycetes</taxon>
        <taxon>Pezizales</taxon>
        <taxon>Discinaceae</taxon>
        <taxon>Discina</taxon>
    </lineage>
</organism>
<gene>
    <name evidence="2" type="ORF">Q9L58_010273</name>
</gene>
<feature type="region of interest" description="Disordered" evidence="1">
    <location>
        <begin position="125"/>
        <end position="207"/>
    </location>
</feature>
<keyword evidence="3" id="KW-1185">Reference proteome</keyword>
<feature type="compositionally biased region" description="Polar residues" evidence="1">
    <location>
        <begin position="145"/>
        <end position="159"/>
    </location>
</feature>
<feature type="compositionally biased region" description="Polar residues" evidence="1">
    <location>
        <begin position="129"/>
        <end position="138"/>
    </location>
</feature>
<evidence type="ECO:0000256" key="1">
    <source>
        <dbReference type="SAM" id="MobiDB-lite"/>
    </source>
</evidence>
<feature type="region of interest" description="Disordered" evidence="1">
    <location>
        <begin position="766"/>
        <end position="795"/>
    </location>
</feature>
<reference evidence="2 3" key="1">
    <citation type="submission" date="2024-02" db="EMBL/GenBank/DDBJ databases">
        <title>Discinaceae phylogenomics.</title>
        <authorList>
            <person name="Dirks A.C."/>
            <person name="James T.Y."/>
        </authorList>
    </citation>
    <scope>NUCLEOTIDE SEQUENCE [LARGE SCALE GENOMIC DNA]</scope>
    <source>
        <strain evidence="2 3">ACD0624</strain>
    </source>
</reference>
<evidence type="ECO:0000313" key="3">
    <source>
        <dbReference type="Proteomes" id="UP001447188"/>
    </source>
</evidence>